<reference evidence="2" key="1">
    <citation type="journal article" date="2013" name="Nature">
        <title>Draft genome of the wheat A-genome progenitor Triticum urartu.</title>
        <authorList>
            <person name="Ling H.Q."/>
            <person name="Zhao S."/>
            <person name="Liu D."/>
            <person name="Wang J."/>
            <person name="Sun H."/>
            <person name="Zhang C."/>
            <person name="Fan H."/>
            <person name="Li D."/>
            <person name="Dong L."/>
            <person name="Tao Y."/>
            <person name="Gao C."/>
            <person name="Wu H."/>
            <person name="Li Y."/>
            <person name="Cui Y."/>
            <person name="Guo X."/>
            <person name="Zheng S."/>
            <person name="Wang B."/>
            <person name="Yu K."/>
            <person name="Liang Q."/>
            <person name="Yang W."/>
            <person name="Lou X."/>
            <person name="Chen J."/>
            <person name="Feng M."/>
            <person name="Jian J."/>
            <person name="Zhang X."/>
            <person name="Luo G."/>
            <person name="Jiang Y."/>
            <person name="Liu J."/>
            <person name="Wang Z."/>
            <person name="Sha Y."/>
            <person name="Zhang B."/>
            <person name="Wu H."/>
            <person name="Tang D."/>
            <person name="Shen Q."/>
            <person name="Xue P."/>
            <person name="Zou S."/>
            <person name="Wang X."/>
            <person name="Liu X."/>
            <person name="Wang F."/>
            <person name="Yang Y."/>
            <person name="An X."/>
            <person name="Dong Z."/>
            <person name="Zhang K."/>
            <person name="Zhang X."/>
            <person name="Luo M.C."/>
            <person name="Dvorak J."/>
            <person name="Tong Y."/>
            <person name="Wang J."/>
            <person name="Yang H."/>
            <person name="Li Z."/>
            <person name="Wang D."/>
            <person name="Zhang A."/>
            <person name="Wang J."/>
        </authorList>
    </citation>
    <scope>NUCLEOTIDE SEQUENCE</scope>
    <source>
        <strain evidence="2">cv. G1812</strain>
    </source>
</reference>
<accession>A0A8R7QBV0</accession>
<evidence type="ECO:0000313" key="1">
    <source>
        <dbReference type="EnsemblPlants" id="TuG1812G0500000688.01.T01"/>
    </source>
</evidence>
<organism evidence="1 2">
    <name type="scientific">Triticum urartu</name>
    <name type="common">Red wild einkorn</name>
    <name type="synonym">Crithodium urartu</name>
    <dbReference type="NCBI Taxonomy" id="4572"/>
    <lineage>
        <taxon>Eukaryota</taxon>
        <taxon>Viridiplantae</taxon>
        <taxon>Streptophyta</taxon>
        <taxon>Embryophyta</taxon>
        <taxon>Tracheophyta</taxon>
        <taxon>Spermatophyta</taxon>
        <taxon>Magnoliopsida</taxon>
        <taxon>Liliopsida</taxon>
        <taxon>Poales</taxon>
        <taxon>Poaceae</taxon>
        <taxon>BOP clade</taxon>
        <taxon>Pooideae</taxon>
        <taxon>Triticodae</taxon>
        <taxon>Triticeae</taxon>
        <taxon>Triticinae</taxon>
        <taxon>Triticum</taxon>
    </lineage>
</organism>
<protein>
    <submittedName>
        <fullName evidence="1">Uncharacterized protein</fullName>
    </submittedName>
</protein>
<proteinExistence type="predicted"/>
<dbReference type="Gramene" id="TuG1812G0500000688.01.T01">
    <property type="protein sequence ID" value="TuG1812G0500000688.01.T01"/>
    <property type="gene ID" value="TuG1812G0500000688.01"/>
</dbReference>
<dbReference type="AlphaFoldDB" id="A0A8R7QBV0"/>
<reference evidence="1" key="2">
    <citation type="submission" date="2018-03" db="EMBL/GenBank/DDBJ databases">
        <title>The Triticum urartu genome reveals the dynamic nature of wheat genome evolution.</title>
        <authorList>
            <person name="Ling H."/>
            <person name="Ma B."/>
            <person name="Shi X."/>
            <person name="Liu H."/>
            <person name="Dong L."/>
            <person name="Sun H."/>
            <person name="Cao Y."/>
            <person name="Gao Q."/>
            <person name="Zheng S."/>
            <person name="Li Y."/>
            <person name="Yu Y."/>
            <person name="Du H."/>
            <person name="Qi M."/>
            <person name="Li Y."/>
            <person name="Yu H."/>
            <person name="Cui Y."/>
            <person name="Wang N."/>
            <person name="Chen C."/>
            <person name="Wu H."/>
            <person name="Zhao Y."/>
            <person name="Zhang J."/>
            <person name="Li Y."/>
            <person name="Zhou W."/>
            <person name="Zhang B."/>
            <person name="Hu W."/>
            <person name="Eijk M."/>
            <person name="Tang J."/>
            <person name="Witsenboer H."/>
            <person name="Zhao S."/>
            <person name="Li Z."/>
            <person name="Zhang A."/>
            <person name="Wang D."/>
            <person name="Liang C."/>
        </authorList>
    </citation>
    <scope>NUCLEOTIDE SEQUENCE [LARGE SCALE GENOMIC DNA]</scope>
    <source>
        <strain evidence="1">cv. G1812</strain>
    </source>
</reference>
<reference evidence="1" key="3">
    <citation type="submission" date="2022-06" db="UniProtKB">
        <authorList>
            <consortium name="EnsemblPlants"/>
        </authorList>
    </citation>
    <scope>IDENTIFICATION</scope>
</reference>
<dbReference type="EnsemblPlants" id="TuG1812G0500000688.01.T01">
    <property type="protein sequence ID" value="TuG1812G0500000688.01.T01"/>
    <property type="gene ID" value="TuG1812G0500000688.01"/>
</dbReference>
<keyword evidence="2" id="KW-1185">Reference proteome</keyword>
<name>A0A8R7QBV0_TRIUA</name>
<evidence type="ECO:0000313" key="2">
    <source>
        <dbReference type="Proteomes" id="UP000015106"/>
    </source>
</evidence>
<dbReference type="Proteomes" id="UP000015106">
    <property type="component" value="Chromosome 5"/>
</dbReference>
<sequence length="63" mass="7163">MTRRQLNVLAFSEQPFSGLITVSIDSEHLAGIRQEVVHVIIKCHKNYSPTETEFVSHLTNEPN</sequence>